<protein>
    <submittedName>
        <fullName evidence="2">Uncharacterized protein</fullName>
    </submittedName>
</protein>
<organism evidence="2 3">
    <name type="scientific">Lutimaribacter marinistellae</name>
    <dbReference type="NCBI Taxonomy" id="1820329"/>
    <lineage>
        <taxon>Bacteria</taxon>
        <taxon>Pseudomonadati</taxon>
        <taxon>Pseudomonadota</taxon>
        <taxon>Alphaproteobacteria</taxon>
        <taxon>Rhodobacterales</taxon>
        <taxon>Roseobacteraceae</taxon>
        <taxon>Lutimaribacter</taxon>
    </lineage>
</organism>
<comment type="caution">
    <text evidence="2">The sequence shown here is derived from an EMBL/GenBank/DDBJ whole genome shotgun (WGS) entry which is preliminary data.</text>
</comment>
<dbReference type="EMBL" id="JBHRXI010000004">
    <property type="protein sequence ID" value="MFC3613022.1"/>
    <property type="molecule type" value="Genomic_DNA"/>
</dbReference>
<proteinExistence type="predicted"/>
<reference evidence="3" key="1">
    <citation type="journal article" date="2019" name="Int. J. Syst. Evol. Microbiol.">
        <title>The Global Catalogue of Microorganisms (GCM) 10K type strain sequencing project: providing services to taxonomists for standard genome sequencing and annotation.</title>
        <authorList>
            <consortium name="The Broad Institute Genomics Platform"/>
            <consortium name="The Broad Institute Genome Sequencing Center for Infectious Disease"/>
            <person name="Wu L."/>
            <person name="Ma J."/>
        </authorList>
    </citation>
    <scope>NUCLEOTIDE SEQUENCE [LARGE SCALE GENOMIC DNA]</scope>
    <source>
        <strain evidence="3">KCTC 42911</strain>
    </source>
</reference>
<sequence>QRAKTPKGQKQDRCANLKARPPHQNHSMPAVSPAPPTVSPIRLQHLSAAGEGAFTQTGKRLQQENDKEPSFLRTIYSSN</sequence>
<gene>
    <name evidence="2" type="ORF">ACFORG_04555</name>
</gene>
<evidence type="ECO:0000256" key="1">
    <source>
        <dbReference type="SAM" id="MobiDB-lite"/>
    </source>
</evidence>
<feature type="compositionally biased region" description="Basic and acidic residues" evidence="1">
    <location>
        <begin position="61"/>
        <end position="70"/>
    </location>
</feature>
<name>A0ABV7TE05_9RHOB</name>
<accession>A0ABV7TE05</accession>
<evidence type="ECO:0000313" key="3">
    <source>
        <dbReference type="Proteomes" id="UP001595629"/>
    </source>
</evidence>
<keyword evidence="3" id="KW-1185">Reference proteome</keyword>
<dbReference type="Proteomes" id="UP001595629">
    <property type="component" value="Unassembled WGS sequence"/>
</dbReference>
<feature type="non-terminal residue" evidence="2">
    <location>
        <position position="1"/>
    </location>
</feature>
<dbReference type="RefSeq" id="WP_386734201.1">
    <property type="nucleotide sequence ID" value="NZ_JBHRXI010000004.1"/>
</dbReference>
<evidence type="ECO:0000313" key="2">
    <source>
        <dbReference type="EMBL" id="MFC3613022.1"/>
    </source>
</evidence>
<feature type="region of interest" description="Disordered" evidence="1">
    <location>
        <begin position="1"/>
        <end position="79"/>
    </location>
</feature>